<keyword evidence="6" id="KW-1185">Reference proteome</keyword>
<protein>
    <recommendedName>
        <fullName evidence="4">Ketopantoate reductase C-terminal domain-containing protein</fullName>
    </recommendedName>
</protein>
<keyword evidence="2" id="KW-0560">Oxidoreductase</keyword>
<dbReference type="InterPro" id="IPR050838">
    <property type="entry name" value="Ketopantoate_reductase"/>
</dbReference>
<dbReference type="EMBL" id="VFLP01000089">
    <property type="protein sequence ID" value="TRX88395.1"/>
    <property type="molecule type" value="Genomic_DNA"/>
</dbReference>
<dbReference type="InterPro" id="IPR013752">
    <property type="entry name" value="KPA_reductase"/>
</dbReference>
<evidence type="ECO:0000256" key="2">
    <source>
        <dbReference type="ARBA" id="ARBA00023002"/>
    </source>
</evidence>
<evidence type="ECO:0000259" key="4">
    <source>
        <dbReference type="Pfam" id="PF08546"/>
    </source>
</evidence>
<feature type="compositionally biased region" description="Basic and acidic residues" evidence="3">
    <location>
        <begin position="67"/>
        <end position="79"/>
    </location>
</feature>
<accession>A0A553HKB3</accession>
<dbReference type="GO" id="GO:0050661">
    <property type="term" value="F:NADP binding"/>
    <property type="evidence" value="ECO:0007669"/>
    <property type="project" value="TreeGrafter"/>
</dbReference>
<evidence type="ECO:0000313" key="5">
    <source>
        <dbReference type="EMBL" id="TRX88395.1"/>
    </source>
</evidence>
<feature type="domain" description="Ketopantoate reductase C-terminal" evidence="4">
    <location>
        <begin position="316"/>
        <end position="446"/>
    </location>
</feature>
<dbReference type="PANTHER" id="PTHR43765:SF2">
    <property type="entry name" value="2-DEHYDROPANTOATE 2-REDUCTASE"/>
    <property type="match status" value="1"/>
</dbReference>
<reference evidence="6" key="1">
    <citation type="submission" date="2019-06" db="EMBL/GenBank/DDBJ databases">
        <title>Draft genome sequence of the griseofulvin-producing fungus Xylaria cubensis strain G536.</title>
        <authorList>
            <person name="Mead M.E."/>
            <person name="Raja H.A."/>
            <person name="Steenwyk J.L."/>
            <person name="Knowles S.L."/>
            <person name="Oberlies N.H."/>
            <person name="Rokas A."/>
        </authorList>
    </citation>
    <scope>NUCLEOTIDE SEQUENCE [LARGE SCALE GENOMIC DNA]</scope>
    <source>
        <strain evidence="6">G536</strain>
    </source>
</reference>
<gene>
    <name evidence="5" type="ORF">FHL15_010708</name>
</gene>
<dbReference type="Gene3D" id="1.10.1040.10">
    <property type="entry name" value="N-(1-d-carboxylethyl)-l-norvaline Dehydrogenase, domain 2"/>
    <property type="match status" value="1"/>
</dbReference>
<dbReference type="Pfam" id="PF08546">
    <property type="entry name" value="ApbA_C"/>
    <property type="match status" value="1"/>
</dbReference>
<evidence type="ECO:0000313" key="6">
    <source>
        <dbReference type="Proteomes" id="UP000319160"/>
    </source>
</evidence>
<dbReference type="GO" id="GO:0005739">
    <property type="term" value="C:mitochondrion"/>
    <property type="evidence" value="ECO:0007669"/>
    <property type="project" value="TreeGrafter"/>
</dbReference>
<dbReference type="GO" id="GO:0008677">
    <property type="term" value="F:2-dehydropantoate 2-reductase activity"/>
    <property type="evidence" value="ECO:0007669"/>
    <property type="project" value="TreeGrafter"/>
</dbReference>
<comment type="caution">
    <text evidence="5">The sequence shown here is derived from an EMBL/GenBank/DDBJ whole genome shotgun (WGS) entry which is preliminary data.</text>
</comment>
<evidence type="ECO:0000256" key="1">
    <source>
        <dbReference type="ARBA" id="ARBA00022857"/>
    </source>
</evidence>
<feature type="region of interest" description="Disordered" evidence="3">
    <location>
        <begin position="28"/>
        <end position="93"/>
    </location>
</feature>
<dbReference type="OrthoDB" id="73846at2759"/>
<dbReference type="PANTHER" id="PTHR43765">
    <property type="entry name" value="2-DEHYDROPANTOATE 2-REDUCTASE-RELATED"/>
    <property type="match status" value="1"/>
</dbReference>
<dbReference type="InterPro" id="IPR008927">
    <property type="entry name" value="6-PGluconate_DH-like_C_sf"/>
</dbReference>
<name>A0A553HKB3_9PEZI</name>
<proteinExistence type="predicted"/>
<keyword evidence="1" id="KW-0521">NADP</keyword>
<dbReference type="SUPFAM" id="SSF48179">
    <property type="entry name" value="6-phosphogluconate dehydrogenase C-terminal domain-like"/>
    <property type="match status" value="1"/>
</dbReference>
<dbReference type="STRING" id="2512241.A0A553HKB3"/>
<dbReference type="AlphaFoldDB" id="A0A553HKB3"/>
<dbReference type="InterPro" id="IPR013328">
    <property type="entry name" value="6PGD_dom2"/>
</dbReference>
<dbReference type="Proteomes" id="UP000319160">
    <property type="component" value="Unassembled WGS sequence"/>
</dbReference>
<evidence type="ECO:0000256" key="3">
    <source>
        <dbReference type="SAM" id="MobiDB-lite"/>
    </source>
</evidence>
<organism evidence="5 6">
    <name type="scientific">Xylaria flabelliformis</name>
    <dbReference type="NCBI Taxonomy" id="2512241"/>
    <lineage>
        <taxon>Eukaryota</taxon>
        <taxon>Fungi</taxon>
        <taxon>Dikarya</taxon>
        <taxon>Ascomycota</taxon>
        <taxon>Pezizomycotina</taxon>
        <taxon>Sordariomycetes</taxon>
        <taxon>Xylariomycetidae</taxon>
        <taxon>Xylariales</taxon>
        <taxon>Xylariaceae</taxon>
        <taxon>Xylaria</taxon>
    </lineage>
</organism>
<feature type="compositionally biased region" description="Polar residues" evidence="3">
    <location>
        <begin position="80"/>
        <end position="90"/>
    </location>
</feature>
<sequence length="492" mass="54999">MDPSPPIYKIPPPAVARAVEIDEADVTLSEGAELRNTTATGDRIENEKESGGSVEGAAANPSTTTVEDIKHVEERRTPDESQQSLRQVGTSDKETDVALSRRIHILGFTAHARFLAHALASTPDVPVSIFALHRKVMSQWGEENRRLSLYDGQGRHISSIAIPCPERIPRPSPYYKYINGADYYLDHVIVDTGAAIRPVLDALRDRIDYRTTICLLHPGLGLVEELNEHVFTDPDERPNYVLGHSTHRVGKGSRGIYSMKHKQQGTLYLHGLPKHEGSTLDPSSVAHEAMQQTQHLTDLLSSTETLNVVGLPWVRFLSWKLPRLIFGSAADSISVIMGCKYKDVYPNRHARAMWDCLLDETIAIISQLPELQEHPHRIQYFTGNGFRRKLRTSLFGQGNNTSPWVKQVRMGQPPPVDYFNGYIIRRAEELGLEHKYNSMASDAVKARLIARQRELRSDIPSTSPYLMDTDVIGGGQPPPSLEDMLELELGDL</sequence>